<keyword evidence="2 3" id="KW-0040">ANK repeat</keyword>
<sequence length="801" mass="85490">MALLALPNELVTQVAQFLPTEADLSRFSRTCRRLQGPVGVVLYRRNRESNTALTWAARKNIPTIFQHAVNAGTRISESKAPLLFDAALRGHVRVLKTLLSMCKLESFVWDCMASTPLIVAIQNGHTDVVRVLLEHGADPLLPSRFDRGETPLHTVARYPREVDIAAMLVNASSDIAPRQRPDGTPLHLAARSGHVRMVEMLLDRGADYMQIENNSTPLGLAVKGGHLVTAKVLLKKSPDLTGHVVAGLPMLNAVAGECTAEMALLLLQHGASQHEGVDQGDLPLHTAASKGNAAVIRVLLDHGARVDDQCVDGKTALLHAVMSEQANAVKILLDAGANTLLMTTSGHQPLHLVSDRDVPMIVDALLDHGADVAARDAEGVSPVASAMKKGLSQVVMRLVERGADVDDKTSKLPLLSLAIDNGDLDTVSFLHAHGADLAAVDEFGCTALHVAAKNGHVDIAKFLLGHGADCQAVDSYGWTPLLLAAANGCDSVAEVLIQKGADLEQANKQQYTPLLIAAENGNLEVVEMLLASGASLQATNSTGTGPAMAAATCGHVRVLKRLLATGKVDINQRDIDNRTALLLAAMRGREAIVNVLLSQEPPPVCDTKDKWGATPLIMAARNGQTSILRRLLELENQPLHEQDMFGHSALDWAARSGKAEAFALLASVAGDDARHTQLADQAEAIRFSQTSCYCDVCGRCTISAMRDRAQGCEACGWGDNVVFIICAPCADNGARCRGEGHTWEPHECGCGDGSDYEEEESDDESGEEDEDESDEESSEEEEESEHESGAESSADEATDAS</sequence>
<dbReference type="Proteomes" id="UP000078240">
    <property type="component" value="Unassembled WGS sequence"/>
</dbReference>
<evidence type="ECO:0000256" key="1">
    <source>
        <dbReference type="ARBA" id="ARBA00022737"/>
    </source>
</evidence>
<dbReference type="OrthoDB" id="20872at2759"/>
<feature type="repeat" description="ANK" evidence="3">
    <location>
        <begin position="112"/>
        <end position="144"/>
    </location>
</feature>
<feature type="repeat" description="ANK" evidence="3">
    <location>
        <begin position="443"/>
        <end position="475"/>
    </location>
</feature>
<feature type="repeat" description="ANK" evidence="3">
    <location>
        <begin position="181"/>
        <end position="213"/>
    </location>
</feature>
<dbReference type="PRINTS" id="PR01415">
    <property type="entry name" value="ANKYRIN"/>
</dbReference>
<dbReference type="PROSITE" id="PS50088">
    <property type="entry name" value="ANK_REPEAT"/>
    <property type="match status" value="9"/>
</dbReference>
<dbReference type="PANTHER" id="PTHR24123">
    <property type="entry name" value="ANKYRIN REPEAT-CONTAINING"/>
    <property type="match status" value="1"/>
</dbReference>
<dbReference type="SMART" id="SM00248">
    <property type="entry name" value="ANK"/>
    <property type="match status" value="19"/>
</dbReference>
<dbReference type="Pfam" id="PF12796">
    <property type="entry name" value="Ank_2"/>
    <property type="match status" value="6"/>
</dbReference>
<feature type="repeat" description="ANK" evidence="3">
    <location>
        <begin position="312"/>
        <end position="344"/>
    </location>
</feature>
<feature type="repeat" description="ANK" evidence="3">
    <location>
        <begin position="476"/>
        <end position="508"/>
    </location>
</feature>
<evidence type="ECO:0000256" key="3">
    <source>
        <dbReference type="PROSITE-ProRule" id="PRU00023"/>
    </source>
</evidence>
<feature type="repeat" description="ANK" evidence="3">
    <location>
        <begin position="279"/>
        <end position="307"/>
    </location>
</feature>
<feature type="repeat" description="ANK" evidence="3">
    <location>
        <begin position="509"/>
        <end position="541"/>
    </location>
</feature>
<dbReference type="InterPro" id="IPR002110">
    <property type="entry name" value="Ankyrin_rpt"/>
</dbReference>
<gene>
    <name evidence="5" type="ORF">VFPBJ_02196</name>
</gene>
<dbReference type="CDD" id="cd09917">
    <property type="entry name" value="F-box_SF"/>
    <property type="match status" value="1"/>
</dbReference>
<dbReference type="AlphaFoldDB" id="A0A179H157"/>
<dbReference type="EMBL" id="LSBH01000002">
    <property type="protein sequence ID" value="OAQ83428.1"/>
    <property type="molecule type" value="Genomic_DNA"/>
</dbReference>
<evidence type="ECO:0000256" key="2">
    <source>
        <dbReference type="ARBA" id="ARBA00023043"/>
    </source>
</evidence>
<feature type="compositionally biased region" description="Acidic residues" evidence="4">
    <location>
        <begin position="754"/>
        <end position="785"/>
    </location>
</feature>
<evidence type="ECO:0000256" key="4">
    <source>
        <dbReference type="SAM" id="MobiDB-lite"/>
    </source>
</evidence>
<reference evidence="5 6" key="1">
    <citation type="submission" date="2016-01" db="EMBL/GenBank/DDBJ databases">
        <title>Biosynthesis of antibiotic leucinostatins and their inhibition on Phytophthora in bio-control Purpureocillium lilacinum.</title>
        <authorList>
            <person name="Wang G."/>
            <person name="Liu Z."/>
            <person name="Lin R."/>
            <person name="Li E."/>
            <person name="Mao Z."/>
            <person name="Ling J."/>
            <person name="Yin W."/>
            <person name="Xie B."/>
        </authorList>
    </citation>
    <scope>NUCLEOTIDE SEQUENCE [LARGE SCALE GENOMIC DNA]</scope>
    <source>
        <strain evidence="5">PLBJ-1</strain>
    </source>
</reference>
<dbReference type="InterPro" id="IPR036770">
    <property type="entry name" value="Ankyrin_rpt-contain_sf"/>
</dbReference>
<protein>
    <submittedName>
        <fullName evidence="5">Ankyrin repeat protein</fullName>
    </submittedName>
</protein>
<dbReference type="PROSITE" id="PS50297">
    <property type="entry name" value="ANK_REP_REGION"/>
    <property type="match status" value="9"/>
</dbReference>
<proteinExistence type="predicted"/>
<dbReference type="PANTHER" id="PTHR24123:SF33">
    <property type="entry name" value="PROTEIN HOS4"/>
    <property type="match status" value="1"/>
</dbReference>
<keyword evidence="1" id="KW-0677">Repeat</keyword>
<accession>A0A179H157</accession>
<dbReference type="InterPro" id="IPR051165">
    <property type="entry name" value="Multifunctional_ANK_Repeat"/>
</dbReference>
<evidence type="ECO:0000313" key="5">
    <source>
        <dbReference type="EMBL" id="OAQ83428.1"/>
    </source>
</evidence>
<feature type="repeat" description="ANK" evidence="3">
    <location>
        <begin position="345"/>
        <end position="377"/>
    </location>
</feature>
<name>A0A179H157_PURLI</name>
<feature type="repeat" description="ANK" evidence="3">
    <location>
        <begin position="378"/>
        <end position="410"/>
    </location>
</feature>
<organism evidence="5 6">
    <name type="scientific">Purpureocillium lilacinum</name>
    <name type="common">Paecilomyces lilacinus</name>
    <dbReference type="NCBI Taxonomy" id="33203"/>
    <lineage>
        <taxon>Eukaryota</taxon>
        <taxon>Fungi</taxon>
        <taxon>Dikarya</taxon>
        <taxon>Ascomycota</taxon>
        <taxon>Pezizomycotina</taxon>
        <taxon>Sordariomycetes</taxon>
        <taxon>Hypocreomycetidae</taxon>
        <taxon>Hypocreales</taxon>
        <taxon>Ophiocordycipitaceae</taxon>
        <taxon>Purpureocillium</taxon>
    </lineage>
</organism>
<feature type="region of interest" description="Disordered" evidence="4">
    <location>
        <begin position="747"/>
        <end position="801"/>
    </location>
</feature>
<comment type="caution">
    <text evidence="5">The sequence shown here is derived from an EMBL/GenBank/DDBJ whole genome shotgun (WGS) entry which is preliminary data.</text>
</comment>
<evidence type="ECO:0000313" key="6">
    <source>
        <dbReference type="Proteomes" id="UP000078240"/>
    </source>
</evidence>
<dbReference type="SUPFAM" id="SSF48403">
    <property type="entry name" value="Ankyrin repeat"/>
    <property type="match status" value="2"/>
</dbReference>
<dbReference type="Gene3D" id="1.25.40.20">
    <property type="entry name" value="Ankyrin repeat-containing domain"/>
    <property type="match status" value="5"/>
</dbReference>